<dbReference type="AlphaFoldDB" id="A0A1W2CPS8"/>
<dbReference type="RefSeq" id="WP_144009456.1">
    <property type="nucleotide sequence ID" value="NZ_FWYB01000004.1"/>
</dbReference>
<gene>
    <name evidence="1" type="ORF">SAMN04488101_104160</name>
</gene>
<protein>
    <recommendedName>
        <fullName evidence="3">PKD-like family protein</fullName>
    </recommendedName>
</protein>
<proteinExistence type="predicted"/>
<dbReference type="Proteomes" id="UP000192678">
    <property type="component" value="Unassembled WGS sequence"/>
</dbReference>
<dbReference type="STRING" id="475255.SAMN04488101_104160"/>
<evidence type="ECO:0008006" key="3">
    <source>
        <dbReference type="Google" id="ProtNLM"/>
    </source>
</evidence>
<accession>A0A1W2CPS8</accession>
<dbReference type="OrthoDB" id="1095195at2"/>
<sequence>MKKILLQVTNLVVIMTVLLSCVKDKGNYELHEIPGVSSKGYTIQINGNPIPPQDIAKLIINTNDRLQISFNEDIAGGVDPVYQWMMYEIDPILKPGAMPESSAQIALTKDFDQSFSKGPGKYKLYRKLTNRNNGDAYFSEFIIEVESINGLLVYQEDGNKRGEYSSVRTVEMNLGLPSNKMGVRHQIYSSLNPTHPVENPTQLWLRQVNAPTYSNQIFAISANGATQINYRTHQWEHSNKEALFAFPLEGSFMPQGHMNGSNKTEYLVQNEQVFSIDYTSGPSVPKFAQLSEAGMAYAPYMMTIPTDRQTFRLYSNVVFNKTLQRFEYDNFGNLTPFFYAPGNLGQSDVDISATQMNLIYLAKGKDYYIDAIMEQNTGTINYIRFDITDPMAATCTHNIALSALSDQITKQSLWAVSERGPLAFFATDNKIYTLNYENKTAELSIADLPVNAKISVLKILKDKENPAYDNAILYIAYNQGDKGTLLQYEFNPLSGQLNISAKKTFDGFGKILDLTLKK</sequence>
<dbReference type="EMBL" id="FWYB01000004">
    <property type="protein sequence ID" value="SMC87267.1"/>
    <property type="molecule type" value="Genomic_DNA"/>
</dbReference>
<evidence type="ECO:0000313" key="1">
    <source>
        <dbReference type="EMBL" id="SMC87267.1"/>
    </source>
</evidence>
<evidence type="ECO:0000313" key="2">
    <source>
        <dbReference type="Proteomes" id="UP000192678"/>
    </source>
</evidence>
<dbReference type="PROSITE" id="PS51257">
    <property type="entry name" value="PROKAR_LIPOPROTEIN"/>
    <property type="match status" value="1"/>
</dbReference>
<name>A0A1W2CPS8_9SPHI</name>
<reference evidence="1 2" key="1">
    <citation type="submission" date="2017-04" db="EMBL/GenBank/DDBJ databases">
        <authorList>
            <person name="Afonso C.L."/>
            <person name="Miller P.J."/>
            <person name="Scott M.A."/>
            <person name="Spackman E."/>
            <person name="Goraichik I."/>
            <person name="Dimitrov K.M."/>
            <person name="Suarez D.L."/>
            <person name="Swayne D.E."/>
        </authorList>
    </citation>
    <scope>NUCLEOTIDE SEQUENCE [LARGE SCALE GENOMIC DNA]</scope>
    <source>
        <strain evidence="1 2">DSM 19625</strain>
    </source>
</reference>
<organism evidence="1 2">
    <name type="scientific">Pedobacter nyackensis</name>
    <dbReference type="NCBI Taxonomy" id="475255"/>
    <lineage>
        <taxon>Bacteria</taxon>
        <taxon>Pseudomonadati</taxon>
        <taxon>Bacteroidota</taxon>
        <taxon>Sphingobacteriia</taxon>
        <taxon>Sphingobacteriales</taxon>
        <taxon>Sphingobacteriaceae</taxon>
        <taxon>Pedobacter</taxon>
    </lineage>
</organism>
<keyword evidence="2" id="KW-1185">Reference proteome</keyword>